<keyword evidence="8 10" id="KW-0520">NAD</keyword>
<evidence type="ECO:0000256" key="1">
    <source>
        <dbReference type="ARBA" id="ARBA00002324"/>
    </source>
</evidence>
<name>A0A7C4UAK6_UNCW3</name>
<dbReference type="NCBIfam" id="TIGR00125">
    <property type="entry name" value="cyt_tran_rel"/>
    <property type="match status" value="1"/>
</dbReference>
<accession>A0A7C4UAK6</accession>
<comment type="pathway">
    <text evidence="2 10">Cofactor biosynthesis; NAD(+) biosynthesis; deamido-NAD(+) from nicotinate D-ribonucleotide: step 1/1.</text>
</comment>
<keyword evidence="5 10" id="KW-0548">Nucleotidyltransferase</keyword>
<dbReference type="Gene3D" id="3.40.50.620">
    <property type="entry name" value="HUPs"/>
    <property type="match status" value="1"/>
</dbReference>
<evidence type="ECO:0000256" key="3">
    <source>
        <dbReference type="ARBA" id="ARBA00022642"/>
    </source>
</evidence>
<dbReference type="InterPro" id="IPR005248">
    <property type="entry name" value="NadD/NMNAT"/>
</dbReference>
<dbReference type="InterPro" id="IPR014729">
    <property type="entry name" value="Rossmann-like_a/b/a_fold"/>
</dbReference>
<evidence type="ECO:0000256" key="8">
    <source>
        <dbReference type="ARBA" id="ARBA00023027"/>
    </source>
</evidence>
<dbReference type="EMBL" id="DTHG01000067">
    <property type="protein sequence ID" value="HGW91951.1"/>
    <property type="molecule type" value="Genomic_DNA"/>
</dbReference>
<dbReference type="GO" id="GO:0005524">
    <property type="term" value="F:ATP binding"/>
    <property type="evidence" value="ECO:0007669"/>
    <property type="project" value="UniProtKB-KW"/>
</dbReference>
<dbReference type="HAMAP" id="MF_00244">
    <property type="entry name" value="NaMN_adenylyltr"/>
    <property type="match status" value="1"/>
</dbReference>
<dbReference type="GO" id="GO:0009435">
    <property type="term" value="P:NAD+ biosynthetic process"/>
    <property type="evidence" value="ECO:0007669"/>
    <property type="project" value="UniProtKB-UniRule"/>
</dbReference>
<evidence type="ECO:0000256" key="10">
    <source>
        <dbReference type="HAMAP-Rule" id="MF_00244"/>
    </source>
</evidence>
<evidence type="ECO:0000259" key="11">
    <source>
        <dbReference type="Pfam" id="PF01467"/>
    </source>
</evidence>
<sequence length="185" mass="21648">MICIFGGSFDPIHLGHIIPLKDLQDYFDIKKVIFVPANISPFKEGRNFASSEHRINMIKISIKGDEFFDVSDYEIKKGGVSYTIDTLRYFKSEYNKIGLIIGEDNLKDFRKWKEWEEILKLSKVFVLRRKGYKGKIIEGMIPVNSRIIEISSSEIRERIISGKEIRHLVKEGVAEYIYKNRLYHP</sequence>
<dbReference type="UniPathway" id="UPA00253">
    <property type="reaction ID" value="UER00332"/>
</dbReference>
<dbReference type="CDD" id="cd02165">
    <property type="entry name" value="NMNAT"/>
    <property type="match status" value="1"/>
</dbReference>
<dbReference type="PANTHER" id="PTHR39321">
    <property type="entry name" value="NICOTINATE-NUCLEOTIDE ADENYLYLTRANSFERASE-RELATED"/>
    <property type="match status" value="1"/>
</dbReference>
<protein>
    <recommendedName>
        <fullName evidence="10">Probable nicotinate-nucleotide adenylyltransferase</fullName>
        <ecNumber evidence="10">2.7.7.18</ecNumber>
    </recommendedName>
    <alternativeName>
        <fullName evidence="10">Deamido-NAD(+) diphosphorylase</fullName>
    </alternativeName>
    <alternativeName>
        <fullName evidence="10">Deamido-NAD(+) pyrophosphorylase</fullName>
    </alternativeName>
    <alternativeName>
        <fullName evidence="10">Nicotinate mononucleotide adenylyltransferase</fullName>
        <shortName evidence="10">NaMN adenylyltransferase</shortName>
    </alternativeName>
</protein>
<reference evidence="12" key="1">
    <citation type="journal article" date="2020" name="mSystems">
        <title>Genome- and Community-Level Interaction Insights into Carbon Utilization and Element Cycling Functions of Hydrothermarchaeota in Hydrothermal Sediment.</title>
        <authorList>
            <person name="Zhou Z."/>
            <person name="Liu Y."/>
            <person name="Xu W."/>
            <person name="Pan J."/>
            <person name="Luo Z.H."/>
            <person name="Li M."/>
        </authorList>
    </citation>
    <scope>NUCLEOTIDE SEQUENCE [LARGE SCALE GENOMIC DNA]</scope>
    <source>
        <strain evidence="12">SpSt-780</strain>
    </source>
</reference>
<evidence type="ECO:0000256" key="6">
    <source>
        <dbReference type="ARBA" id="ARBA00022741"/>
    </source>
</evidence>
<keyword evidence="3 10" id="KW-0662">Pyridine nucleotide biosynthesis</keyword>
<keyword evidence="4 10" id="KW-0808">Transferase</keyword>
<evidence type="ECO:0000256" key="9">
    <source>
        <dbReference type="ARBA" id="ARBA00048721"/>
    </source>
</evidence>
<evidence type="ECO:0000256" key="7">
    <source>
        <dbReference type="ARBA" id="ARBA00022840"/>
    </source>
</evidence>
<dbReference type="SUPFAM" id="SSF52374">
    <property type="entry name" value="Nucleotidylyl transferase"/>
    <property type="match status" value="1"/>
</dbReference>
<keyword evidence="6 10" id="KW-0547">Nucleotide-binding</keyword>
<proteinExistence type="inferred from homology"/>
<dbReference type="Pfam" id="PF01467">
    <property type="entry name" value="CTP_transf_like"/>
    <property type="match status" value="1"/>
</dbReference>
<comment type="similarity">
    <text evidence="10">Belongs to the NadD family.</text>
</comment>
<dbReference type="GO" id="GO:0004515">
    <property type="term" value="F:nicotinate-nucleotide adenylyltransferase activity"/>
    <property type="evidence" value="ECO:0007669"/>
    <property type="project" value="UniProtKB-UniRule"/>
</dbReference>
<gene>
    <name evidence="10 12" type="primary">nadD</name>
    <name evidence="12" type="ORF">ENV67_05355</name>
</gene>
<keyword evidence="7 10" id="KW-0067">ATP-binding</keyword>
<comment type="catalytic activity">
    <reaction evidence="9 10">
        <text>nicotinate beta-D-ribonucleotide + ATP + H(+) = deamido-NAD(+) + diphosphate</text>
        <dbReference type="Rhea" id="RHEA:22860"/>
        <dbReference type="ChEBI" id="CHEBI:15378"/>
        <dbReference type="ChEBI" id="CHEBI:30616"/>
        <dbReference type="ChEBI" id="CHEBI:33019"/>
        <dbReference type="ChEBI" id="CHEBI:57502"/>
        <dbReference type="ChEBI" id="CHEBI:58437"/>
        <dbReference type="EC" id="2.7.7.18"/>
    </reaction>
</comment>
<dbReference type="InterPro" id="IPR004821">
    <property type="entry name" value="Cyt_trans-like"/>
</dbReference>
<organism evidence="12">
    <name type="scientific">candidate division WOR-3 bacterium</name>
    <dbReference type="NCBI Taxonomy" id="2052148"/>
    <lineage>
        <taxon>Bacteria</taxon>
        <taxon>Bacteria division WOR-3</taxon>
    </lineage>
</organism>
<evidence type="ECO:0000256" key="2">
    <source>
        <dbReference type="ARBA" id="ARBA00005019"/>
    </source>
</evidence>
<evidence type="ECO:0000256" key="5">
    <source>
        <dbReference type="ARBA" id="ARBA00022695"/>
    </source>
</evidence>
<dbReference type="NCBIfam" id="NF000840">
    <property type="entry name" value="PRK00071.1-3"/>
    <property type="match status" value="1"/>
</dbReference>
<dbReference type="NCBIfam" id="TIGR00482">
    <property type="entry name" value="nicotinate (nicotinamide) nucleotide adenylyltransferase"/>
    <property type="match status" value="1"/>
</dbReference>
<comment type="caution">
    <text evidence="12">The sequence shown here is derived from an EMBL/GenBank/DDBJ whole genome shotgun (WGS) entry which is preliminary data.</text>
</comment>
<dbReference type="EC" id="2.7.7.18" evidence="10"/>
<feature type="domain" description="Cytidyltransferase-like" evidence="11">
    <location>
        <begin position="4"/>
        <end position="158"/>
    </location>
</feature>
<evidence type="ECO:0000256" key="4">
    <source>
        <dbReference type="ARBA" id="ARBA00022679"/>
    </source>
</evidence>
<dbReference type="AlphaFoldDB" id="A0A7C4UAK6"/>
<dbReference type="PANTHER" id="PTHR39321:SF3">
    <property type="entry name" value="PHOSPHOPANTETHEINE ADENYLYLTRANSFERASE"/>
    <property type="match status" value="1"/>
</dbReference>
<evidence type="ECO:0000313" key="12">
    <source>
        <dbReference type="EMBL" id="HGW91951.1"/>
    </source>
</evidence>
<comment type="function">
    <text evidence="1 10">Catalyzes the reversible adenylation of nicotinate mononucleotide (NaMN) to nicotinic acid adenine dinucleotide (NaAD).</text>
</comment>